<sequence>MKNFTTFSEIYPKNTSKYQTFSMKFARGQKSSELFDFFNCTAIAMFHVRRFSLPLPRETLQVADTQKNNCHKQVNQYIFVKKIGNGSSAKVHLAYDTKNEKYVAIKSPKKLGHSYPYLAQLEREISLIRRFNHPSIIKMYDVLHVLSTNTAYVVLEWADCGSLKSLINKRYLFTDNQLSSIFRQVIQGLKYVHSQGIAHEDIKPSNLLLFSDGSCKISDFGIGHNFESADTVIGSPAYQAPEIFDDNDDNYDLDDDEYNLNENSNRALNFTSHNNSPNKLSCNYSQYSSHDANSCYRNYCVKNESNNFCNTLDPAKEDVWSLGISLYETKFHTLPYNGENFYEIANAIKTKKLEIPNTASEKLKDVLQNMLQADPRKRISIDDLLKHPFFSNENTEKSLKLPLVIPDTFDMKNVNKYDAVVCGEDYSFSVIEMDSLLLRCGDKNYGAI</sequence>
<accession>A0A1J4JL18</accession>
<keyword evidence="6" id="KW-0418">Kinase</keyword>
<dbReference type="PANTHER" id="PTHR24361">
    <property type="entry name" value="MITOGEN-ACTIVATED KINASE KINASE KINASE"/>
    <property type="match status" value="1"/>
</dbReference>
<keyword evidence="2 3" id="KW-0067">ATP-binding</keyword>
<evidence type="ECO:0000256" key="2">
    <source>
        <dbReference type="ARBA" id="ARBA00022840"/>
    </source>
</evidence>
<feature type="binding site" evidence="3">
    <location>
        <position position="110"/>
    </location>
    <ligand>
        <name>ATP</name>
        <dbReference type="ChEBI" id="CHEBI:30616"/>
    </ligand>
</feature>
<protein>
    <submittedName>
        <fullName evidence="6">CAMK family protein kinase</fullName>
    </submittedName>
</protein>
<dbReference type="OrthoDB" id="10252171at2759"/>
<dbReference type="GO" id="GO:0004674">
    <property type="term" value="F:protein serine/threonine kinase activity"/>
    <property type="evidence" value="ECO:0007669"/>
    <property type="project" value="UniProtKB-KW"/>
</dbReference>
<dbReference type="InterPro" id="IPR017441">
    <property type="entry name" value="Protein_kinase_ATP_BS"/>
</dbReference>
<dbReference type="Proteomes" id="UP000179807">
    <property type="component" value="Unassembled WGS sequence"/>
</dbReference>
<reference evidence="6" key="1">
    <citation type="submission" date="2016-10" db="EMBL/GenBank/DDBJ databases">
        <authorList>
            <person name="Benchimol M."/>
            <person name="Almeida L.G."/>
            <person name="Vasconcelos A.T."/>
            <person name="Perreira-Neves A."/>
            <person name="Rosa I.A."/>
            <person name="Tasca T."/>
            <person name="Bogo M.R."/>
            <person name="de Souza W."/>
        </authorList>
    </citation>
    <scope>NUCLEOTIDE SEQUENCE [LARGE SCALE GENOMIC DNA]</scope>
    <source>
        <strain evidence="6">K</strain>
    </source>
</reference>
<evidence type="ECO:0000313" key="6">
    <source>
        <dbReference type="EMBL" id="OHS99800.1"/>
    </source>
</evidence>
<dbReference type="PROSITE" id="PS00107">
    <property type="entry name" value="PROTEIN_KINASE_ATP"/>
    <property type="match status" value="1"/>
</dbReference>
<dbReference type="GO" id="GO:0005737">
    <property type="term" value="C:cytoplasm"/>
    <property type="evidence" value="ECO:0007669"/>
    <property type="project" value="TreeGrafter"/>
</dbReference>
<dbReference type="EMBL" id="MLAK01000986">
    <property type="protein sequence ID" value="OHS99800.1"/>
    <property type="molecule type" value="Genomic_DNA"/>
</dbReference>
<proteinExistence type="inferred from homology"/>
<evidence type="ECO:0000259" key="5">
    <source>
        <dbReference type="PROSITE" id="PS50011"/>
    </source>
</evidence>
<evidence type="ECO:0000313" key="7">
    <source>
        <dbReference type="Proteomes" id="UP000179807"/>
    </source>
</evidence>
<dbReference type="InterPro" id="IPR053235">
    <property type="entry name" value="Ser_Thr_kinase"/>
</dbReference>
<dbReference type="InterPro" id="IPR008271">
    <property type="entry name" value="Ser/Thr_kinase_AS"/>
</dbReference>
<organism evidence="6 7">
    <name type="scientific">Tritrichomonas foetus</name>
    <dbReference type="NCBI Taxonomy" id="1144522"/>
    <lineage>
        <taxon>Eukaryota</taxon>
        <taxon>Metamonada</taxon>
        <taxon>Parabasalia</taxon>
        <taxon>Tritrichomonadida</taxon>
        <taxon>Tritrichomonadidae</taxon>
        <taxon>Tritrichomonas</taxon>
    </lineage>
</organism>
<dbReference type="PROSITE" id="PS50011">
    <property type="entry name" value="PROTEIN_KINASE_DOM"/>
    <property type="match status" value="1"/>
</dbReference>
<dbReference type="PROSITE" id="PS00108">
    <property type="entry name" value="PROTEIN_KINASE_ST"/>
    <property type="match status" value="1"/>
</dbReference>
<comment type="similarity">
    <text evidence="4">Belongs to the protein kinase superfamily.</text>
</comment>
<comment type="caution">
    <text evidence="6">The sequence shown here is derived from an EMBL/GenBank/DDBJ whole genome shotgun (WGS) entry which is preliminary data.</text>
</comment>
<dbReference type="Pfam" id="PF00069">
    <property type="entry name" value="Pkinase"/>
    <property type="match status" value="2"/>
</dbReference>
<evidence type="ECO:0000256" key="4">
    <source>
        <dbReference type="RuleBase" id="RU000304"/>
    </source>
</evidence>
<evidence type="ECO:0000256" key="3">
    <source>
        <dbReference type="PROSITE-ProRule" id="PRU10141"/>
    </source>
</evidence>
<dbReference type="RefSeq" id="XP_068352937.1">
    <property type="nucleotide sequence ID" value="XM_068509209.1"/>
</dbReference>
<keyword evidence="6" id="KW-0808">Transferase</keyword>
<dbReference type="GeneID" id="94843913"/>
<dbReference type="AlphaFoldDB" id="A0A1J4JL18"/>
<name>A0A1J4JL18_9EUKA</name>
<dbReference type="Gene3D" id="1.10.510.10">
    <property type="entry name" value="Transferase(Phosphotransferase) domain 1"/>
    <property type="match status" value="2"/>
</dbReference>
<keyword evidence="7" id="KW-1185">Reference proteome</keyword>
<dbReference type="SMART" id="SM00220">
    <property type="entry name" value="S_TKc"/>
    <property type="match status" value="1"/>
</dbReference>
<evidence type="ECO:0000256" key="1">
    <source>
        <dbReference type="ARBA" id="ARBA00022741"/>
    </source>
</evidence>
<dbReference type="SUPFAM" id="SSF56112">
    <property type="entry name" value="Protein kinase-like (PK-like)"/>
    <property type="match status" value="1"/>
</dbReference>
<keyword evidence="1 3" id="KW-0547">Nucleotide-binding</keyword>
<feature type="domain" description="Protein kinase" evidence="5">
    <location>
        <begin position="77"/>
        <end position="390"/>
    </location>
</feature>
<keyword evidence="4" id="KW-0723">Serine/threonine-protein kinase</keyword>
<dbReference type="VEuPathDB" id="TrichDB:TRFO_33667"/>
<dbReference type="GO" id="GO:0005524">
    <property type="term" value="F:ATP binding"/>
    <property type="evidence" value="ECO:0007669"/>
    <property type="project" value="UniProtKB-UniRule"/>
</dbReference>
<gene>
    <name evidence="6" type="ORF">TRFO_33667</name>
</gene>
<dbReference type="InterPro" id="IPR011009">
    <property type="entry name" value="Kinase-like_dom_sf"/>
</dbReference>
<dbReference type="InterPro" id="IPR000719">
    <property type="entry name" value="Prot_kinase_dom"/>
</dbReference>